<dbReference type="PANTHER" id="PTHR33772:SF1">
    <property type="entry name" value="PROTEIN TBATA"/>
    <property type="match status" value="1"/>
</dbReference>
<feature type="region of interest" description="Disordered" evidence="1">
    <location>
        <begin position="208"/>
        <end position="229"/>
    </location>
</feature>
<dbReference type="Pfam" id="PF15256">
    <property type="entry name" value="SPATIAL"/>
    <property type="match status" value="1"/>
</dbReference>
<dbReference type="Proteomes" id="UP000287033">
    <property type="component" value="Unassembled WGS sequence"/>
</dbReference>
<evidence type="ECO:0000313" key="2">
    <source>
        <dbReference type="EMBL" id="GCC32481.1"/>
    </source>
</evidence>
<dbReference type="STRING" id="137246.A0A401SQ11"/>
<organism evidence="2 3">
    <name type="scientific">Chiloscyllium punctatum</name>
    <name type="common">Brownbanded bambooshark</name>
    <name type="synonym">Hemiscyllium punctatum</name>
    <dbReference type="NCBI Taxonomy" id="137246"/>
    <lineage>
        <taxon>Eukaryota</taxon>
        <taxon>Metazoa</taxon>
        <taxon>Chordata</taxon>
        <taxon>Craniata</taxon>
        <taxon>Vertebrata</taxon>
        <taxon>Chondrichthyes</taxon>
        <taxon>Elasmobranchii</taxon>
        <taxon>Galeomorphii</taxon>
        <taxon>Galeoidea</taxon>
        <taxon>Orectolobiformes</taxon>
        <taxon>Hemiscylliidae</taxon>
        <taxon>Chiloscyllium</taxon>
    </lineage>
</organism>
<dbReference type="OMA" id="VGDPQSN"/>
<reference evidence="2 3" key="1">
    <citation type="journal article" date="2018" name="Nat. Ecol. Evol.">
        <title>Shark genomes provide insights into elasmobranch evolution and the origin of vertebrates.</title>
        <authorList>
            <person name="Hara Y"/>
            <person name="Yamaguchi K"/>
            <person name="Onimaru K"/>
            <person name="Kadota M"/>
            <person name="Koyanagi M"/>
            <person name="Keeley SD"/>
            <person name="Tatsumi K"/>
            <person name="Tanaka K"/>
            <person name="Motone F"/>
            <person name="Kageyama Y"/>
            <person name="Nozu R"/>
            <person name="Adachi N"/>
            <person name="Nishimura O"/>
            <person name="Nakagawa R"/>
            <person name="Tanegashima C"/>
            <person name="Kiyatake I"/>
            <person name="Matsumoto R"/>
            <person name="Murakumo K"/>
            <person name="Nishida K"/>
            <person name="Terakita A"/>
            <person name="Kuratani S"/>
            <person name="Sato K"/>
            <person name="Hyodo S Kuraku.S."/>
        </authorList>
    </citation>
    <scope>NUCLEOTIDE SEQUENCE [LARGE SCALE GENOMIC DNA]</scope>
</reference>
<evidence type="ECO:0000256" key="1">
    <source>
        <dbReference type="SAM" id="MobiDB-lite"/>
    </source>
</evidence>
<keyword evidence="3" id="KW-1185">Reference proteome</keyword>
<dbReference type="AlphaFoldDB" id="A0A401SQ11"/>
<proteinExistence type="predicted"/>
<dbReference type="InterPro" id="IPR037394">
    <property type="entry name" value="TBATA-like"/>
</dbReference>
<comment type="caution">
    <text evidence="2">The sequence shown here is derived from an EMBL/GenBank/DDBJ whole genome shotgun (WGS) entry which is preliminary data.</text>
</comment>
<gene>
    <name evidence="2" type="ORF">chiPu_0010942</name>
</gene>
<dbReference type="EMBL" id="BEZZ01000438">
    <property type="protein sequence ID" value="GCC32481.1"/>
    <property type="molecule type" value="Genomic_DNA"/>
</dbReference>
<feature type="compositionally biased region" description="Polar residues" evidence="1">
    <location>
        <begin position="208"/>
        <end position="223"/>
    </location>
</feature>
<dbReference type="OrthoDB" id="9982103at2759"/>
<dbReference type="PANTHER" id="PTHR33772">
    <property type="entry name" value="THYMUS, BRAIN AND TESTES-ASSOCIATED"/>
    <property type="match status" value="1"/>
</dbReference>
<name>A0A401SQ11_CHIPU</name>
<evidence type="ECO:0008006" key="4">
    <source>
        <dbReference type="Google" id="ProtNLM"/>
    </source>
</evidence>
<evidence type="ECO:0000313" key="3">
    <source>
        <dbReference type="Proteomes" id="UP000287033"/>
    </source>
</evidence>
<feature type="region of interest" description="Disordered" evidence="1">
    <location>
        <begin position="339"/>
        <end position="379"/>
    </location>
</feature>
<sequence length="379" mass="43168">MTTATNEVVASNYKQDTEKASIKETMEKLGQPVIDPFMNKEEQKVMDKLGTVPLNSLLRFSVDAERPQSKPKSSSRFGRLSYHSFFSRHNPHPHRVRHINGLNGNPVCAVNDDWYINTPLSPHPLIKSRFPTTVLGRLGLPISIYQCNPFDDGYISKFTVESLSEAWRDELREFTTRACLLAPDQPEEQKETEGRRTTQYSAQTGRIIPNSTPAVNRQTSQRSTRNDVRDRSKHNVLFQDHELLVLELLCQLLQTDSLSAIQQWLLCAGQREKDFVLGMVQSALASSHPEYQQRAACREGQGKQQIDYNPTASALERSSLNRRKHNRYYLKKKPEIIEEEQPDHIGNAEVLQVHQSKSSEPQSNGKQEVSDLNRVTGCE</sequence>
<feature type="compositionally biased region" description="Polar residues" evidence="1">
    <location>
        <begin position="353"/>
        <end position="367"/>
    </location>
</feature>
<accession>A0A401SQ11</accession>
<protein>
    <recommendedName>
        <fullName evidence="4">Thymus, brain and testes associated</fullName>
    </recommendedName>
</protein>